<feature type="transmembrane region" description="Helical" evidence="7">
    <location>
        <begin position="209"/>
        <end position="228"/>
    </location>
</feature>
<sequence>METLVERTRRSNARTAWGRLLDRAAARRLDNLIDLAEEEPGAPETYRAMDLALRVGELLLASGESTESVTEAMVSLAQSYELPRSEAIVNFTAISISCLPGRGAAPVTGERLVRRRSPDYTKLVAVHTLIRTAATGTLSLDDAFAQLNHIKYGRGGYQRWLIALSLPLMSAAAAMLSGGGLLVSSIAFLAALLADQTTVLLARRGIAEFYQFAVAGAIGSLTAVLLMATGLPLHGSTVVTASIITLLPGRALVASVTDGITGAYVSAGARMLEVFFALAAIVSGVGLVVYTAVHCGLPLSIAGLPATPPGLNALQIGAAVVLTVTFALSMHTPPRELLAAAIGGGLIWVLYTLLREAAFSPIIAAGVSAAAIGTIAHFAASWARRPALPYVVPLIGPLLPGTALYRGLLELGGGNVSQGLLHLTQALAIGMALAAGICVGGELVRAFRGTPIAAVASNWRRPAARRTRGY</sequence>
<keyword evidence="5 7" id="KW-0472">Membrane</keyword>
<evidence type="ECO:0000256" key="3">
    <source>
        <dbReference type="ARBA" id="ARBA00022692"/>
    </source>
</evidence>
<dbReference type="InterPro" id="IPR024528">
    <property type="entry name" value="ThrE_2"/>
</dbReference>
<feature type="transmembrane region" description="Helical" evidence="7">
    <location>
        <begin position="274"/>
        <end position="293"/>
    </location>
</feature>
<dbReference type="PANTHER" id="PTHR34390">
    <property type="entry name" value="UPF0442 PROTEIN YJJB-RELATED"/>
    <property type="match status" value="1"/>
</dbReference>
<evidence type="ECO:0000256" key="1">
    <source>
        <dbReference type="ARBA" id="ARBA00004651"/>
    </source>
</evidence>
<evidence type="ECO:0000259" key="9">
    <source>
        <dbReference type="Pfam" id="PF12821"/>
    </source>
</evidence>
<evidence type="ECO:0000256" key="6">
    <source>
        <dbReference type="ARBA" id="ARBA00034125"/>
    </source>
</evidence>
<proteinExistence type="inferred from homology"/>
<gene>
    <name evidence="10" type="ORF">GCM10009765_51950</name>
</gene>
<comment type="caution">
    <text evidence="10">The sequence shown here is derived from an EMBL/GenBank/DDBJ whole genome shotgun (WGS) entry which is preliminary data.</text>
</comment>
<evidence type="ECO:0000313" key="11">
    <source>
        <dbReference type="Proteomes" id="UP001500618"/>
    </source>
</evidence>
<evidence type="ECO:0000256" key="7">
    <source>
        <dbReference type="SAM" id="Phobius"/>
    </source>
</evidence>
<dbReference type="InterPro" id="IPR010619">
    <property type="entry name" value="ThrE-like_N"/>
</dbReference>
<evidence type="ECO:0000256" key="2">
    <source>
        <dbReference type="ARBA" id="ARBA00022475"/>
    </source>
</evidence>
<reference evidence="10 11" key="1">
    <citation type="journal article" date="2019" name="Int. J. Syst. Evol. Microbiol.">
        <title>The Global Catalogue of Microorganisms (GCM) 10K type strain sequencing project: providing services to taxonomists for standard genome sequencing and annotation.</title>
        <authorList>
            <consortium name="The Broad Institute Genomics Platform"/>
            <consortium name="The Broad Institute Genome Sequencing Center for Infectious Disease"/>
            <person name="Wu L."/>
            <person name="Ma J."/>
        </authorList>
    </citation>
    <scope>NUCLEOTIDE SEQUENCE [LARGE SCALE GENOMIC DNA]</scope>
    <source>
        <strain evidence="10 11">JCM 14718</strain>
    </source>
</reference>
<keyword evidence="3 7" id="KW-0812">Transmembrane</keyword>
<evidence type="ECO:0000313" key="10">
    <source>
        <dbReference type="EMBL" id="GAA1696308.1"/>
    </source>
</evidence>
<feature type="transmembrane region" description="Helical" evidence="7">
    <location>
        <begin position="420"/>
        <end position="439"/>
    </location>
</feature>
<evidence type="ECO:0000259" key="8">
    <source>
        <dbReference type="Pfam" id="PF06738"/>
    </source>
</evidence>
<protein>
    <submittedName>
        <fullName evidence="10">Threonine/serine exporter family protein</fullName>
    </submittedName>
</protein>
<name>A0ABN2HZW8_9ACTN</name>
<evidence type="ECO:0000256" key="4">
    <source>
        <dbReference type="ARBA" id="ARBA00022989"/>
    </source>
</evidence>
<dbReference type="EMBL" id="BAAANY010000020">
    <property type="protein sequence ID" value="GAA1696308.1"/>
    <property type="molecule type" value="Genomic_DNA"/>
</dbReference>
<comment type="subcellular location">
    <subcellularLocation>
        <location evidence="1">Cell membrane</location>
        <topology evidence="1">Multi-pass membrane protein</topology>
    </subcellularLocation>
</comment>
<dbReference type="Pfam" id="PF06738">
    <property type="entry name" value="ThrE"/>
    <property type="match status" value="1"/>
</dbReference>
<evidence type="ECO:0000256" key="5">
    <source>
        <dbReference type="ARBA" id="ARBA00023136"/>
    </source>
</evidence>
<keyword evidence="11" id="KW-1185">Reference proteome</keyword>
<feature type="domain" description="Threonine/serine exporter-like N-terminal" evidence="8">
    <location>
        <begin position="50"/>
        <end position="289"/>
    </location>
</feature>
<dbReference type="Proteomes" id="UP001500618">
    <property type="component" value="Unassembled WGS sequence"/>
</dbReference>
<organism evidence="10 11">
    <name type="scientific">Fodinicola feengrottensis</name>
    <dbReference type="NCBI Taxonomy" id="435914"/>
    <lineage>
        <taxon>Bacteria</taxon>
        <taxon>Bacillati</taxon>
        <taxon>Actinomycetota</taxon>
        <taxon>Actinomycetes</taxon>
        <taxon>Mycobacteriales</taxon>
        <taxon>Fodinicola</taxon>
    </lineage>
</organism>
<comment type="similarity">
    <text evidence="6">Belongs to the ThrE exporter (TC 2.A.79) family.</text>
</comment>
<dbReference type="Pfam" id="PF12821">
    <property type="entry name" value="ThrE_2"/>
    <property type="match status" value="1"/>
</dbReference>
<dbReference type="PANTHER" id="PTHR34390:SF2">
    <property type="entry name" value="SUCCINATE TRANSPORTER SUBUNIT YJJP-RELATED"/>
    <property type="match status" value="1"/>
</dbReference>
<keyword evidence="2" id="KW-1003">Cell membrane</keyword>
<feature type="transmembrane region" description="Helical" evidence="7">
    <location>
        <begin position="313"/>
        <end position="330"/>
    </location>
</feature>
<feature type="transmembrane region" description="Helical" evidence="7">
    <location>
        <begin position="387"/>
        <end position="408"/>
    </location>
</feature>
<accession>A0ABN2HZW8</accession>
<keyword evidence="4 7" id="KW-1133">Transmembrane helix</keyword>
<feature type="transmembrane region" description="Helical" evidence="7">
    <location>
        <begin position="337"/>
        <end position="354"/>
    </location>
</feature>
<feature type="transmembrane region" description="Helical" evidence="7">
    <location>
        <begin position="182"/>
        <end position="202"/>
    </location>
</feature>
<feature type="domain" description="Threonine/Serine exporter ThrE" evidence="9">
    <location>
        <begin position="318"/>
        <end position="439"/>
    </location>
</feature>
<feature type="transmembrane region" description="Helical" evidence="7">
    <location>
        <begin position="234"/>
        <end position="253"/>
    </location>
</feature>
<feature type="transmembrane region" description="Helical" evidence="7">
    <location>
        <begin position="360"/>
        <end position="380"/>
    </location>
</feature>
<dbReference type="InterPro" id="IPR050539">
    <property type="entry name" value="ThrE_Dicarb/AminoAcid_Exp"/>
</dbReference>